<keyword evidence="7" id="KW-1185">Reference proteome</keyword>
<keyword evidence="4" id="KW-0472">Membrane</keyword>
<feature type="compositionally biased region" description="Low complexity" evidence="3">
    <location>
        <begin position="9"/>
        <end position="26"/>
    </location>
</feature>
<keyword evidence="1" id="KW-0732">Signal</keyword>
<proteinExistence type="inferred from homology"/>
<keyword evidence="4" id="KW-1133">Transmembrane helix</keyword>
<feature type="compositionally biased region" description="Low complexity" evidence="3">
    <location>
        <begin position="129"/>
        <end position="151"/>
    </location>
</feature>
<keyword evidence="4" id="KW-0812">Transmembrane</keyword>
<organism evidence="6 7">
    <name type="scientific">Gordonia humi</name>
    <dbReference type="NCBI Taxonomy" id="686429"/>
    <lineage>
        <taxon>Bacteria</taxon>
        <taxon>Bacillati</taxon>
        <taxon>Actinomycetota</taxon>
        <taxon>Actinomycetes</taxon>
        <taxon>Mycobacteriales</taxon>
        <taxon>Gordoniaceae</taxon>
        <taxon>Gordonia</taxon>
    </lineage>
</organism>
<dbReference type="Pfam" id="PF26580">
    <property type="entry name" value="Mtb12_C"/>
    <property type="match status" value="1"/>
</dbReference>
<evidence type="ECO:0000259" key="5">
    <source>
        <dbReference type="Pfam" id="PF26580"/>
    </source>
</evidence>
<feature type="region of interest" description="Disordered" evidence="3">
    <location>
        <begin position="80"/>
        <end position="156"/>
    </location>
</feature>
<dbReference type="RefSeq" id="WP_183370189.1">
    <property type="nucleotide sequence ID" value="NZ_BAABHL010000050.1"/>
</dbReference>
<evidence type="ECO:0000256" key="2">
    <source>
        <dbReference type="ARBA" id="ARBA00093774"/>
    </source>
</evidence>
<feature type="transmembrane region" description="Helical" evidence="4">
    <location>
        <begin position="37"/>
        <end position="60"/>
    </location>
</feature>
<comment type="similarity">
    <text evidence="2">Belongs to the MTB12 family.</text>
</comment>
<gene>
    <name evidence="6" type="ORF">BKA16_001645</name>
</gene>
<evidence type="ECO:0000313" key="7">
    <source>
        <dbReference type="Proteomes" id="UP000551501"/>
    </source>
</evidence>
<accession>A0A840EXS8</accession>
<evidence type="ECO:0000256" key="1">
    <source>
        <dbReference type="ARBA" id="ARBA00022729"/>
    </source>
</evidence>
<dbReference type="EMBL" id="JACIFP010000001">
    <property type="protein sequence ID" value="MBB4135093.1"/>
    <property type="molecule type" value="Genomic_DNA"/>
</dbReference>
<evidence type="ECO:0000313" key="6">
    <source>
        <dbReference type="EMBL" id="MBB4135093.1"/>
    </source>
</evidence>
<feature type="domain" description="Low molecular weight antigen MTB12-like C-terminal" evidence="5">
    <location>
        <begin position="155"/>
        <end position="265"/>
    </location>
</feature>
<protein>
    <recommendedName>
        <fullName evidence="5">Low molecular weight antigen MTB12-like C-terminal domain-containing protein</fullName>
    </recommendedName>
</protein>
<dbReference type="InterPro" id="IPR058644">
    <property type="entry name" value="Mtb12-like_C"/>
</dbReference>
<comment type="caution">
    <text evidence="6">The sequence shown here is derived from an EMBL/GenBank/DDBJ whole genome shotgun (WGS) entry which is preliminary data.</text>
</comment>
<sequence length="268" mass="26792">MSQGDSYSDEQPYADEPQPQPQQAAASSGSKVSVPTILASAGVAAVVSALIVTIGVVGLATSDRFGSNNAAAQPTVVNLGSENQAAPGGTGTGQQQAPGETVVDDSTASAPTEAVAESNGDAGTGSGGATTQQQQGTAGQQQQTQQSGGQTPAPLTAGQLNTKVKTIMNTNASDSVRASELEGGQKALGSVSAVAEMLRVSGAGFSYKVVGPVTQNGETLNARLQMSLVGNGSRYLDLSWVWSDGKWKLSNTAVCAVAGYAMLPCAVG</sequence>
<evidence type="ECO:0000256" key="3">
    <source>
        <dbReference type="SAM" id="MobiDB-lite"/>
    </source>
</evidence>
<name>A0A840EXS8_9ACTN</name>
<dbReference type="AlphaFoldDB" id="A0A840EXS8"/>
<evidence type="ECO:0000256" key="4">
    <source>
        <dbReference type="SAM" id="Phobius"/>
    </source>
</evidence>
<feature type="region of interest" description="Disordered" evidence="3">
    <location>
        <begin position="1"/>
        <end position="29"/>
    </location>
</feature>
<reference evidence="6 7" key="1">
    <citation type="submission" date="2020-08" db="EMBL/GenBank/DDBJ databases">
        <title>Sequencing the genomes of 1000 actinobacteria strains.</title>
        <authorList>
            <person name="Klenk H.-P."/>
        </authorList>
    </citation>
    <scope>NUCLEOTIDE SEQUENCE [LARGE SCALE GENOMIC DNA]</scope>
    <source>
        <strain evidence="6 7">DSM 45298</strain>
    </source>
</reference>
<dbReference type="Proteomes" id="UP000551501">
    <property type="component" value="Unassembled WGS sequence"/>
</dbReference>